<evidence type="ECO:0000256" key="2">
    <source>
        <dbReference type="PROSITE-ProRule" id="PRU00169"/>
    </source>
</evidence>
<dbReference type="Pfam" id="PF00072">
    <property type="entry name" value="Response_reg"/>
    <property type="match status" value="1"/>
</dbReference>
<evidence type="ECO:0000256" key="1">
    <source>
        <dbReference type="ARBA" id="ARBA00023125"/>
    </source>
</evidence>
<keyword evidence="1" id="KW-0238">DNA-binding</keyword>
<dbReference type="GO" id="GO:0003677">
    <property type="term" value="F:DNA binding"/>
    <property type="evidence" value="ECO:0007669"/>
    <property type="project" value="UniProtKB-KW"/>
</dbReference>
<name>A7NFW3_ROSCS</name>
<dbReference type="CDD" id="cd06170">
    <property type="entry name" value="LuxR_C_like"/>
    <property type="match status" value="1"/>
</dbReference>
<dbReference type="eggNOG" id="COG2197">
    <property type="taxonomic scope" value="Bacteria"/>
</dbReference>
<dbReference type="Gene3D" id="3.40.50.2300">
    <property type="match status" value="1"/>
</dbReference>
<keyword evidence="2" id="KW-0597">Phosphoprotein</keyword>
<dbReference type="PROSITE" id="PS50043">
    <property type="entry name" value="HTH_LUXR_2"/>
    <property type="match status" value="1"/>
</dbReference>
<dbReference type="Proteomes" id="UP000000263">
    <property type="component" value="Chromosome"/>
</dbReference>
<dbReference type="PANTHER" id="PTHR43214">
    <property type="entry name" value="TWO-COMPONENT RESPONSE REGULATOR"/>
    <property type="match status" value="1"/>
</dbReference>
<dbReference type="HOGENOM" id="CLU_000445_90_10_0"/>
<feature type="domain" description="Response regulatory" evidence="4">
    <location>
        <begin position="7"/>
        <end position="124"/>
    </location>
</feature>
<dbReference type="AlphaFoldDB" id="A7NFW3"/>
<reference evidence="5 6" key="1">
    <citation type="submission" date="2007-08" db="EMBL/GenBank/DDBJ databases">
        <title>Complete sequence of Roseiflexus castenholzii DSM 13941.</title>
        <authorList>
            <consortium name="US DOE Joint Genome Institute"/>
            <person name="Copeland A."/>
            <person name="Lucas S."/>
            <person name="Lapidus A."/>
            <person name="Barry K."/>
            <person name="Glavina del Rio T."/>
            <person name="Dalin E."/>
            <person name="Tice H."/>
            <person name="Pitluck S."/>
            <person name="Thompson L.S."/>
            <person name="Brettin T."/>
            <person name="Bruce D."/>
            <person name="Detter J.C."/>
            <person name="Han C."/>
            <person name="Tapia R."/>
            <person name="Schmutz J."/>
            <person name="Larimer F."/>
            <person name="Land M."/>
            <person name="Hauser L."/>
            <person name="Kyrpides N."/>
            <person name="Mikhailova N."/>
            <person name="Bryant D.A."/>
            <person name="Hanada S."/>
            <person name="Tsukatani Y."/>
            <person name="Richardson P."/>
        </authorList>
    </citation>
    <scope>NUCLEOTIDE SEQUENCE [LARGE SCALE GENOMIC DNA]</scope>
    <source>
        <strain evidence="6">DSM 13941 / HLO8</strain>
    </source>
</reference>
<dbReference type="RefSeq" id="WP_011997749.1">
    <property type="nucleotide sequence ID" value="NC_009767.1"/>
</dbReference>
<accession>A7NFW3</accession>
<dbReference type="PROSITE" id="PS50110">
    <property type="entry name" value="RESPONSE_REGULATORY"/>
    <property type="match status" value="1"/>
</dbReference>
<dbReference type="InterPro" id="IPR011006">
    <property type="entry name" value="CheY-like_superfamily"/>
</dbReference>
<dbReference type="KEGG" id="rca:Rcas_0211"/>
<dbReference type="InterPro" id="IPR016032">
    <property type="entry name" value="Sig_transdc_resp-reg_C-effctor"/>
</dbReference>
<dbReference type="GO" id="GO:0000160">
    <property type="term" value="P:phosphorelay signal transduction system"/>
    <property type="evidence" value="ECO:0007669"/>
    <property type="project" value="InterPro"/>
</dbReference>
<protein>
    <submittedName>
        <fullName evidence="5">Two component transcriptional regulator, LuxR family</fullName>
    </submittedName>
</protein>
<dbReference type="InterPro" id="IPR000792">
    <property type="entry name" value="Tscrpt_reg_LuxR_C"/>
</dbReference>
<evidence type="ECO:0000259" key="3">
    <source>
        <dbReference type="PROSITE" id="PS50043"/>
    </source>
</evidence>
<evidence type="ECO:0000313" key="5">
    <source>
        <dbReference type="EMBL" id="ABU56344.1"/>
    </source>
</evidence>
<dbReference type="SMART" id="SM00448">
    <property type="entry name" value="REC"/>
    <property type="match status" value="1"/>
</dbReference>
<gene>
    <name evidence="5" type="ordered locus">Rcas_0211</name>
</gene>
<dbReference type="STRING" id="383372.Rcas_0211"/>
<feature type="modified residue" description="4-aspartylphosphate" evidence="2">
    <location>
        <position position="57"/>
    </location>
</feature>
<dbReference type="SUPFAM" id="SSF52172">
    <property type="entry name" value="CheY-like"/>
    <property type="match status" value="1"/>
</dbReference>
<organism evidence="5 6">
    <name type="scientific">Roseiflexus castenholzii (strain DSM 13941 / HLO8)</name>
    <dbReference type="NCBI Taxonomy" id="383372"/>
    <lineage>
        <taxon>Bacteria</taxon>
        <taxon>Bacillati</taxon>
        <taxon>Chloroflexota</taxon>
        <taxon>Chloroflexia</taxon>
        <taxon>Chloroflexales</taxon>
        <taxon>Roseiflexineae</taxon>
        <taxon>Roseiflexaceae</taxon>
        <taxon>Roseiflexus</taxon>
    </lineage>
</organism>
<dbReference type="InterPro" id="IPR039420">
    <property type="entry name" value="WalR-like"/>
</dbReference>
<dbReference type="OrthoDB" id="154609at2"/>
<dbReference type="GO" id="GO:0006355">
    <property type="term" value="P:regulation of DNA-templated transcription"/>
    <property type="evidence" value="ECO:0007669"/>
    <property type="project" value="InterPro"/>
</dbReference>
<dbReference type="Pfam" id="PF00196">
    <property type="entry name" value="GerE"/>
    <property type="match status" value="1"/>
</dbReference>
<dbReference type="SUPFAM" id="SSF46894">
    <property type="entry name" value="C-terminal effector domain of the bipartite response regulators"/>
    <property type="match status" value="1"/>
</dbReference>
<sequence length="227" mass="25217">MASRRARIVLADQQHLFRQGLAQLLRNAGHVVVGEADTLESLDRCMIDTEPEIVMLDRYLPGGDVFEYVHMLHTLQPQTSVLLLVAYEHEVQELQGQAFLTGASGCLSKELQSPAYLQAVRRMQDGQLLFPAEVLRRAARPQTISGPIASLSELTSRELEILQLIAEGLGNREIAARLDISYNTAMKHVSNILAKLKVSNRMEAGLLFLRHTADGTLPGVARQTRLR</sequence>
<proteinExistence type="predicted"/>
<keyword evidence="6" id="KW-1185">Reference proteome</keyword>
<dbReference type="SMART" id="SM00421">
    <property type="entry name" value="HTH_LUXR"/>
    <property type="match status" value="1"/>
</dbReference>
<evidence type="ECO:0000259" key="4">
    <source>
        <dbReference type="PROSITE" id="PS50110"/>
    </source>
</evidence>
<feature type="domain" description="HTH luxR-type" evidence="3">
    <location>
        <begin position="147"/>
        <end position="212"/>
    </location>
</feature>
<dbReference type="InterPro" id="IPR001789">
    <property type="entry name" value="Sig_transdc_resp-reg_receiver"/>
</dbReference>
<evidence type="ECO:0000313" key="6">
    <source>
        <dbReference type="Proteomes" id="UP000000263"/>
    </source>
</evidence>
<dbReference type="PRINTS" id="PR00038">
    <property type="entry name" value="HTHLUXR"/>
</dbReference>
<dbReference type="EMBL" id="CP000804">
    <property type="protein sequence ID" value="ABU56344.1"/>
    <property type="molecule type" value="Genomic_DNA"/>
</dbReference>